<dbReference type="InterPro" id="IPR046956">
    <property type="entry name" value="RLP23-like"/>
</dbReference>
<evidence type="ECO:0000259" key="22">
    <source>
        <dbReference type="Pfam" id="PF08263"/>
    </source>
</evidence>
<dbReference type="Pfam" id="PF13855">
    <property type="entry name" value="LRR_8"/>
    <property type="match status" value="3"/>
</dbReference>
<keyword evidence="17" id="KW-0325">Glycoprotein</keyword>
<evidence type="ECO:0000256" key="2">
    <source>
        <dbReference type="ARBA" id="ARBA00009592"/>
    </source>
</evidence>
<evidence type="ECO:0000256" key="8">
    <source>
        <dbReference type="ARBA" id="ARBA00022679"/>
    </source>
</evidence>
<dbReference type="FunFam" id="3.80.10.10:FF:000111">
    <property type="entry name" value="LRR receptor-like serine/threonine-protein kinase ERECTA"/>
    <property type="match status" value="1"/>
</dbReference>
<evidence type="ECO:0000256" key="3">
    <source>
        <dbReference type="ARBA" id="ARBA00012513"/>
    </source>
</evidence>
<dbReference type="InterPro" id="IPR001611">
    <property type="entry name" value="Leu-rich_rpt"/>
</dbReference>
<keyword evidence="11" id="KW-0677">Repeat</keyword>
<feature type="chain" id="PRO_5002264234" description="non-specific serine/threonine protein kinase" evidence="21">
    <location>
        <begin position="21"/>
        <end position="1585"/>
    </location>
</feature>
<dbReference type="SMART" id="SM00369">
    <property type="entry name" value="LRR_TYP"/>
    <property type="match status" value="13"/>
</dbReference>
<keyword evidence="9 20" id="KW-0812">Transmembrane</keyword>
<keyword evidence="10 21" id="KW-0732">Signal</keyword>
<dbReference type="SUPFAM" id="SSF52058">
    <property type="entry name" value="L domain-like"/>
    <property type="match status" value="3"/>
</dbReference>
<dbReference type="SUPFAM" id="SSF52047">
    <property type="entry name" value="RNI-like"/>
    <property type="match status" value="2"/>
</dbReference>
<dbReference type="PANTHER" id="PTHR48063:SF90">
    <property type="entry name" value="OS11G0565920 PROTEIN"/>
    <property type="match status" value="1"/>
</dbReference>
<comment type="catalytic activity">
    <reaction evidence="18">
        <text>L-threonyl-[protein] + ATP = O-phospho-L-threonyl-[protein] + ADP + H(+)</text>
        <dbReference type="Rhea" id="RHEA:46608"/>
        <dbReference type="Rhea" id="RHEA-COMP:11060"/>
        <dbReference type="Rhea" id="RHEA-COMP:11605"/>
        <dbReference type="ChEBI" id="CHEBI:15378"/>
        <dbReference type="ChEBI" id="CHEBI:30013"/>
        <dbReference type="ChEBI" id="CHEBI:30616"/>
        <dbReference type="ChEBI" id="CHEBI:61977"/>
        <dbReference type="ChEBI" id="CHEBI:456216"/>
        <dbReference type="EC" id="2.7.11.1"/>
    </reaction>
</comment>
<comment type="similarity">
    <text evidence="2">Belongs to the RLP family.</text>
</comment>
<evidence type="ECO:0000256" key="20">
    <source>
        <dbReference type="SAM" id="Phobius"/>
    </source>
</evidence>
<evidence type="ECO:0000256" key="7">
    <source>
        <dbReference type="ARBA" id="ARBA00022626"/>
    </source>
</evidence>
<dbReference type="Gene3D" id="3.80.10.10">
    <property type="entry name" value="Ribonuclease Inhibitor"/>
    <property type="match status" value="7"/>
</dbReference>
<dbReference type="Proteomes" id="UP000026960">
    <property type="component" value="Chromosome 11"/>
</dbReference>
<keyword evidence="6" id="KW-0433">Leucine-rich repeat</keyword>
<dbReference type="PROSITE" id="PS51450">
    <property type="entry name" value="LRR"/>
    <property type="match status" value="1"/>
</dbReference>
<evidence type="ECO:0000256" key="14">
    <source>
        <dbReference type="ARBA" id="ARBA00022840"/>
    </source>
</evidence>
<keyword evidence="12" id="KW-0547">Nucleotide-binding</keyword>
<evidence type="ECO:0000256" key="17">
    <source>
        <dbReference type="ARBA" id="ARBA00023180"/>
    </source>
</evidence>
<evidence type="ECO:0000313" key="23">
    <source>
        <dbReference type="EnsemblPlants" id="OBART11G17340.1"/>
    </source>
</evidence>
<dbReference type="InterPro" id="IPR003591">
    <property type="entry name" value="Leu-rich_rpt_typical-subtyp"/>
</dbReference>
<dbReference type="GO" id="GO:0005524">
    <property type="term" value="F:ATP binding"/>
    <property type="evidence" value="ECO:0007669"/>
    <property type="project" value="UniProtKB-KW"/>
</dbReference>
<evidence type="ECO:0000256" key="9">
    <source>
        <dbReference type="ARBA" id="ARBA00022692"/>
    </source>
</evidence>
<evidence type="ECO:0000256" key="6">
    <source>
        <dbReference type="ARBA" id="ARBA00022614"/>
    </source>
</evidence>
<keyword evidence="8" id="KW-0808">Transferase</keyword>
<evidence type="ECO:0000256" key="10">
    <source>
        <dbReference type="ARBA" id="ARBA00022729"/>
    </source>
</evidence>
<dbReference type="PANTHER" id="PTHR48063">
    <property type="entry name" value="LRR RECEPTOR-LIKE KINASE"/>
    <property type="match status" value="1"/>
</dbReference>
<evidence type="ECO:0000256" key="1">
    <source>
        <dbReference type="ARBA" id="ARBA00004251"/>
    </source>
</evidence>
<evidence type="ECO:0000256" key="19">
    <source>
        <dbReference type="ARBA" id="ARBA00048679"/>
    </source>
</evidence>
<feature type="transmembrane region" description="Helical" evidence="20">
    <location>
        <begin position="1525"/>
        <end position="1548"/>
    </location>
</feature>
<keyword evidence="13" id="KW-0418">Kinase</keyword>
<keyword evidence="15 20" id="KW-1133">Transmembrane helix</keyword>
<evidence type="ECO:0000256" key="18">
    <source>
        <dbReference type="ARBA" id="ARBA00047899"/>
    </source>
</evidence>
<dbReference type="GO" id="GO:0009742">
    <property type="term" value="P:brassinosteroid mediated signaling pathway"/>
    <property type="evidence" value="ECO:0007669"/>
    <property type="project" value="UniProtKB-KW"/>
</dbReference>
<keyword evidence="5" id="KW-0723">Serine/threonine-protein kinase</keyword>
<evidence type="ECO:0000256" key="13">
    <source>
        <dbReference type="ARBA" id="ARBA00022777"/>
    </source>
</evidence>
<keyword evidence="24" id="KW-1185">Reference proteome</keyword>
<dbReference type="Pfam" id="PF13516">
    <property type="entry name" value="LRR_6"/>
    <property type="match status" value="1"/>
</dbReference>
<proteinExistence type="inferred from homology"/>
<dbReference type="STRING" id="65489.A0A0D3HN54"/>
<comment type="subcellular location">
    <subcellularLocation>
        <location evidence="1">Cell membrane</location>
        <topology evidence="1">Single-pass type I membrane protein</topology>
    </subcellularLocation>
</comment>
<keyword evidence="14" id="KW-0067">ATP-binding</keyword>
<dbReference type="SMART" id="SM00365">
    <property type="entry name" value="LRR_SD22"/>
    <property type="match status" value="8"/>
</dbReference>
<dbReference type="PaxDb" id="65489-OBART11G17340.1"/>
<evidence type="ECO:0000256" key="4">
    <source>
        <dbReference type="ARBA" id="ARBA00022475"/>
    </source>
</evidence>
<keyword evidence="7" id="KW-1070">Brassinosteroid signaling pathway</keyword>
<dbReference type="eggNOG" id="KOG0619">
    <property type="taxonomic scope" value="Eukaryota"/>
</dbReference>
<evidence type="ECO:0000256" key="5">
    <source>
        <dbReference type="ARBA" id="ARBA00022527"/>
    </source>
</evidence>
<dbReference type="InterPro" id="IPR032675">
    <property type="entry name" value="LRR_dom_sf"/>
</dbReference>
<keyword evidence="16 20" id="KW-0472">Membrane</keyword>
<reference evidence="23" key="2">
    <citation type="submission" date="2015-03" db="UniProtKB">
        <authorList>
            <consortium name="EnsemblPlants"/>
        </authorList>
    </citation>
    <scope>IDENTIFICATION</scope>
</reference>
<evidence type="ECO:0000313" key="24">
    <source>
        <dbReference type="Proteomes" id="UP000026960"/>
    </source>
</evidence>
<sequence>MHPAAKLPLLFLLLVGATAATSMTNHAPAPAAGSCVPREREALLAFKRGITGDPAGRLASWKRGNHDCCRWRGVRCSDNLIGHIFGLHLQNNFSWYDEATALVGHISTSLLALEHLEHLDLSNNNLVGPAGRFPGFVSSLRNLIYLNFSGMPLRGKVPPQLSNLTKLKYLDLSHRNGIGMYSTDIQWLTHLPSLRYLGLSNVDLSRISCWPRVMNMNAYLRALYLSHCSFTSASQSILQLNFTRLEELDLSHNNFNQPLASYWFWNLTSLKYLDLSGNNIVGSLPAAVSKFTSLDTLDLSENQLFGSVPYEISMLTSLTDINLRVNNLTGEITEKHLAGLKSLKNIDLSSNHYLKIVVGPEWQPPFRLEVAIFESCQLGPMFPSWLQWMVDIKILDIWNTGITDQLPHWFWTTFSKATKLDMSSNKISGSLPTNMETMSLESLYLGSNQITGVIPTLPPNLTWLEIQNNMVSRIVASKNFGAPNLGYMDLSSNNIKGPIPGSICELQYLRFLNLANNHLEGEFPHCIGMTEVNYLFLNNNSLSGRVPSFLKGCKQLMHLDLSQNKFHGRLPSWIGDFPAVRSLILNNNVLSGHIPTNITNLTNLQDLDLSQNKFHGRLSNWIGDLPEVQPCAPHEIMNPTGKPLLLLLGLLLLAITTLSQAIHTTPIPKLGFAATAVACVPRERDALLAFNDHLGLLTSWRQDDHDCCRWRGITCSNLTGHVLKLHLSSIYTNEHTGMEGLVGQISPQLLYLDHLEHLDLSINYLEGPSGQIPEFIGSMKSLRYLKLSGIPFSGTVPQLGNLSKLQHLDLSDLEGKEGMHLADMSWVSRLGSLRYLDLSFINLNAASDWAHAVNMIPSIRVLRLYLCQLQGANHSLAHYNLTKLEKLDLSSNYFDHPYASCWFWNSTILKYLDISSNNLYDQLPNAIGHMASLRVINFSDNAHMGIVEPELMTNLCSLENLNLQGSLSYGNMTELLDSLSNCSNKLSELNLADNNISGTLPPGIFQQFADLVTLDASNNQLTGPLPVEIGMLTGLNHLDLSYNNLAGDITEEHFANLRSLKYIDLSSNDPLNIVVDPTWIAPFRLERASFPACMMGPQFPTWLQWSVDIWLLEISNTGIKDKLPDWFWTTFSKLEELDMSNNQISGVLPTNMETMALSYLYLGSNQISGQLPPLPRKIVKLDVSNNSLSGSLPSNFGAQNQQMVTLILSFNNLSGHIPESFCRMEQLAALDLANNLFEGELPQCFGMTGMAIVLLQNNRFSGSFPVFLERSTKLQLVDLSRNNFSGKLPTWIGDKKELVLLLLSHNVFSGIIPINITNLSNLRQLNLAGNSLSGNIPWRLSNLEAMKEDNYIFNLDIPDDSSYNNLSVFTKRTELFYGPNIFSAVNIDLSSNYLVGQIPEEIASLALLKNLNLSRNYLSGKIPQKIGSLWSLESLDLSRNKLSGEIPPSLSNLSYLSDLDLSHNNLSGRIPSGSQLDTLYFEHPDMYSSNDGLFGFPLQRNYSEGIAPKQGYHDHSKTRQVAEPMFFYLGLVSGFVVGLWVVFCTILFKKTWRIAYFSLIDKACDKIYVFTVVTWARVSQKTNVL</sequence>
<accession>A0A0D3HN54</accession>
<evidence type="ECO:0000256" key="21">
    <source>
        <dbReference type="SAM" id="SignalP"/>
    </source>
</evidence>
<protein>
    <recommendedName>
        <fullName evidence="3">non-specific serine/threonine protein kinase</fullName>
        <ecNumber evidence="3">2.7.11.1</ecNumber>
    </recommendedName>
</protein>
<keyword evidence="4" id="KW-1003">Cell membrane</keyword>
<dbReference type="Pfam" id="PF00560">
    <property type="entry name" value="LRR_1"/>
    <property type="match status" value="12"/>
</dbReference>
<dbReference type="GO" id="GO:0004674">
    <property type="term" value="F:protein serine/threonine kinase activity"/>
    <property type="evidence" value="ECO:0007669"/>
    <property type="project" value="UniProtKB-KW"/>
</dbReference>
<dbReference type="FunFam" id="3.80.10.10:FF:000041">
    <property type="entry name" value="LRR receptor-like serine/threonine-protein kinase ERECTA"/>
    <property type="match status" value="1"/>
</dbReference>
<dbReference type="PRINTS" id="PR00019">
    <property type="entry name" value="LEURICHRPT"/>
</dbReference>
<dbReference type="EnsemblPlants" id="OBART11G17340.1">
    <property type="protein sequence ID" value="OBART11G17340.1"/>
    <property type="gene ID" value="OBART11G17340"/>
</dbReference>
<dbReference type="FunFam" id="3.80.10.10:FF:000095">
    <property type="entry name" value="LRR receptor-like serine/threonine-protein kinase GSO1"/>
    <property type="match status" value="2"/>
</dbReference>
<dbReference type="InterPro" id="IPR013210">
    <property type="entry name" value="LRR_N_plant-typ"/>
</dbReference>
<dbReference type="GO" id="GO:0005886">
    <property type="term" value="C:plasma membrane"/>
    <property type="evidence" value="ECO:0007669"/>
    <property type="project" value="UniProtKB-SubCell"/>
</dbReference>
<feature type="domain" description="Leucine-rich repeat-containing N-terminal plant-type" evidence="22">
    <location>
        <begin position="682"/>
        <end position="716"/>
    </location>
</feature>
<dbReference type="PROSITE" id="PS51257">
    <property type="entry name" value="PROKAR_LIPOPROTEIN"/>
    <property type="match status" value="1"/>
</dbReference>
<evidence type="ECO:0000256" key="15">
    <source>
        <dbReference type="ARBA" id="ARBA00022989"/>
    </source>
</evidence>
<name>A0A0D3HN54_9ORYZ</name>
<dbReference type="FunFam" id="3.80.10.10:FF:000649">
    <property type="entry name" value="Leucine Rich Repeat family protein"/>
    <property type="match status" value="2"/>
</dbReference>
<dbReference type="Pfam" id="PF08263">
    <property type="entry name" value="LRRNT_2"/>
    <property type="match status" value="2"/>
</dbReference>
<evidence type="ECO:0000256" key="11">
    <source>
        <dbReference type="ARBA" id="ARBA00022737"/>
    </source>
</evidence>
<evidence type="ECO:0000256" key="12">
    <source>
        <dbReference type="ARBA" id="ARBA00022741"/>
    </source>
</evidence>
<organism evidence="23">
    <name type="scientific">Oryza barthii</name>
    <dbReference type="NCBI Taxonomy" id="65489"/>
    <lineage>
        <taxon>Eukaryota</taxon>
        <taxon>Viridiplantae</taxon>
        <taxon>Streptophyta</taxon>
        <taxon>Embryophyta</taxon>
        <taxon>Tracheophyta</taxon>
        <taxon>Spermatophyta</taxon>
        <taxon>Magnoliopsida</taxon>
        <taxon>Liliopsida</taxon>
        <taxon>Poales</taxon>
        <taxon>Poaceae</taxon>
        <taxon>BOP clade</taxon>
        <taxon>Oryzoideae</taxon>
        <taxon>Oryzeae</taxon>
        <taxon>Oryzinae</taxon>
        <taxon>Oryza</taxon>
    </lineage>
</organism>
<evidence type="ECO:0000256" key="16">
    <source>
        <dbReference type="ARBA" id="ARBA00023136"/>
    </source>
</evidence>
<feature type="signal peptide" evidence="21">
    <location>
        <begin position="1"/>
        <end position="20"/>
    </location>
</feature>
<feature type="domain" description="Leucine-rich repeat-containing N-terminal plant-type" evidence="22">
    <location>
        <begin position="38"/>
        <end position="77"/>
    </location>
</feature>
<comment type="catalytic activity">
    <reaction evidence="19">
        <text>L-seryl-[protein] + ATP = O-phospho-L-seryl-[protein] + ADP + H(+)</text>
        <dbReference type="Rhea" id="RHEA:17989"/>
        <dbReference type="Rhea" id="RHEA-COMP:9863"/>
        <dbReference type="Rhea" id="RHEA-COMP:11604"/>
        <dbReference type="ChEBI" id="CHEBI:15378"/>
        <dbReference type="ChEBI" id="CHEBI:29999"/>
        <dbReference type="ChEBI" id="CHEBI:30616"/>
        <dbReference type="ChEBI" id="CHEBI:83421"/>
        <dbReference type="ChEBI" id="CHEBI:456216"/>
        <dbReference type="EC" id="2.7.11.1"/>
    </reaction>
</comment>
<dbReference type="EC" id="2.7.11.1" evidence="3"/>
<dbReference type="HOGENOM" id="CLU_244962_0_0_1"/>
<dbReference type="Gramene" id="OBART11G17340.1">
    <property type="protein sequence ID" value="OBART11G17340.1"/>
    <property type="gene ID" value="OBART11G17340"/>
</dbReference>
<reference evidence="23" key="1">
    <citation type="journal article" date="2009" name="Rice">
        <title>De Novo Next Generation Sequencing of Plant Genomes.</title>
        <authorList>
            <person name="Rounsley S."/>
            <person name="Marri P.R."/>
            <person name="Yu Y."/>
            <person name="He R."/>
            <person name="Sisneros N."/>
            <person name="Goicoechea J.L."/>
            <person name="Lee S.J."/>
            <person name="Angelova A."/>
            <person name="Kudrna D."/>
            <person name="Luo M."/>
            <person name="Affourtit J."/>
            <person name="Desany B."/>
            <person name="Knight J."/>
            <person name="Niazi F."/>
            <person name="Egholm M."/>
            <person name="Wing R.A."/>
        </authorList>
    </citation>
    <scope>NUCLEOTIDE SEQUENCE [LARGE SCALE GENOMIC DNA]</scope>
    <source>
        <strain evidence="23">cv. IRGC 105608</strain>
    </source>
</reference>